<dbReference type="Proteomes" id="UP000035067">
    <property type="component" value="Unassembled WGS sequence"/>
</dbReference>
<dbReference type="AlphaFoldDB" id="A0A0G2J3Y6"/>
<name>A0A0G2J3Y6_9SYNE</name>
<dbReference type="PATRIC" id="fig|1604020.3.peg.657"/>
<comment type="caution">
    <text evidence="1">The sequence shown here is derived from an EMBL/GenBank/DDBJ whole genome shotgun (WGS) entry which is preliminary data.</text>
</comment>
<protein>
    <submittedName>
        <fullName evidence="1">Uncharacterized protein</fullName>
    </submittedName>
</protein>
<dbReference type="EMBL" id="JXQG01000100">
    <property type="protein sequence ID" value="KKZ10296.1"/>
    <property type="molecule type" value="Genomic_DNA"/>
</dbReference>
<organism evidence="1 2">
    <name type="scientific">Candidatus Synechococcus spongiarum SP3</name>
    <dbReference type="NCBI Taxonomy" id="1604020"/>
    <lineage>
        <taxon>Bacteria</taxon>
        <taxon>Bacillati</taxon>
        <taxon>Cyanobacteriota</taxon>
        <taxon>Cyanophyceae</taxon>
        <taxon>Synechococcales</taxon>
        <taxon>Synechococcaceae</taxon>
        <taxon>Synechococcus</taxon>
    </lineage>
</organism>
<gene>
    <name evidence="1" type="ORF">TE42_10395</name>
</gene>
<evidence type="ECO:0000313" key="2">
    <source>
        <dbReference type="Proteomes" id="UP000035067"/>
    </source>
</evidence>
<accession>A0A0G2J3Y6</accession>
<evidence type="ECO:0000313" key="1">
    <source>
        <dbReference type="EMBL" id="KKZ10296.1"/>
    </source>
</evidence>
<sequence>MEALITAADLAGAHPRRGKRALFALFKGASQDVVRRGWRKGEGSWEAWRSPSLAEEDNMHLMLAATISILAAMGVRRDGQKVLLAIQPMAEESTAAGDSSLNI</sequence>
<reference evidence="1 2" key="1">
    <citation type="submission" date="2015-01" db="EMBL/GenBank/DDBJ databases">
        <title>Lifestyle Evolution in Cyanobacterial Symbionts of Sponges.</title>
        <authorList>
            <person name="Burgsdorf I."/>
            <person name="Slaby B.M."/>
            <person name="Handley K.M."/>
            <person name="Haber M."/>
            <person name="Blom J."/>
            <person name="Marshall C.W."/>
            <person name="Gilbert J.A."/>
            <person name="Hentschel U."/>
            <person name="Steindler L."/>
        </authorList>
    </citation>
    <scope>NUCLEOTIDE SEQUENCE [LARGE SCALE GENOMIC DNA]</scope>
    <source>
        <strain evidence="1">SP3</strain>
    </source>
</reference>
<proteinExistence type="predicted"/>